<dbReference type="GO" id="GO:0003824">
    <property type="term" value="F:catalytic activity"/>
    <property type="evidence" value="ECO:0007669"/>
    <property type="project" value="UniProtKB-ARBA"/>
</dbReference>
<dbReference type="SMART" id="SM00267">
    <property type="entry name" value="GGDEF"/>
    <property type="match status" value="1"/>
</dbReference>
<dbReference type="PANTHER" id="PTHR44757">
    <property type="entry name" value="DIGUANYLATE CYCLASE DGCP"/>
    <property type="match status" value="1"/>
</dbReference>
<dbReference type="InterPro" id="IPR001633">
    <property type="entry name" value="EAL_dom"/>
</dbReference>
<dbReference type="Gene3D" id="3.30.70.270">
    <property type="match status" value="1"/>
</dbReference>
<dbReference type="PANTHER" id="PTHR44757:SF2">
    <property type="entry name" value="BIOFILM ARCHITECTURE MAINTENANCE PROTEIN MBAA"/>
    <property type="match status" value="1"/>
</dbReference>
<dbReference type="InterPro" id="IPR052155">
    <property type="entry name" value="Biofilm_reg_signaling"/>
</dbReference>
<evidence type="ECO:0000256" key="1">
    <source>
        <dbReference type="SAM" id="Phobius"/>
    </source>
</evidence>
<dbReference type="CDD" id="cd06225">
    <property type="entry name" value="HAMP"/>
    <property type="match status" value="1"/>
</dbReference>
<evidence type="ECO:0000313" key="6">
    <source>
        <dbReference type="Proteomes" id="UP000593580"/>
    </source>
</evidence>
<reference evidence="5 6" key="1">
    <citation type="submission" date="2019-07" db="EMBL/GenBank/DDBJ databases">
        <title>Sulfurimonas paralvinellae sp. nov., a novel mesophilic, hydrogen- and sulfur-oxidizing chemolithoautotroph within the Epsilonproteo- bacteria isolated from a deep-sea hydrothermal vent polychaete nest, reclassification of Thiomicrospira denitrificans as Sulfurimonas denitrificans comb. nov. and emended description of the genus Sulfurimonas.</title>
        <authorList>
            <person name="Wang S."/>
            <person name="Jiang L."/>
            <person name="Shao Z."/>
        </authorList>
    </citation>
    <scope>NUCLEOTIDE SEQUENCE [LARGE SCALE GENOMIC DNA]</scope>
    <source>
        <strain evidence="5 6">GO25</strain>
    </source>
</reference>
<evidence type="ECO:0000259" key="2">
    <source>
        <dbReference type="PROSITE" id="PS50883"/>
    </source>
</evidence>
<dbReference type="NCBIfam" id="TIGR00254">
    <property type="entry name" value="GGDEF"/>
    <property type="match status" value="1"/>
</dbReference>
<evidence type="ECO:0000313" key="5">
    <source>
        <dbReference type="EMBL" id="QOP44948.1"/>
    </source>
</evidence>
<evidence type="ECO:0000259" key="3">
    <source>
        <dbReference type="PROSITE" id="PS50885"/>
    </source>
</evidence>
<feature type="domain" description="EAL" evidence="2">
    <location>
        <begin position="394"/>
        <end position="648"/>
    </location>
</feature>
<dbReference type="Pfam" id="PF00563">
    <property type="entry name" value="EAL"/>
    <property type="match status" value="1"/>
</dbReference>
<dbReference type="InterPro" id="IPR003660">
    <property type="entry name" value="HAMP_dom"/>
</dbReference>
<dbReference type="Gene3D" id="6.10.340.10">
    <property type="match status" value="1"/>
</dbReference>
<sequence length="648" mass="74314">MISLFVFAYVSERNSVEHESKTFAKILADNIASPIIAKDALRISDILASVEYNEKITQTFALDTSWNVLGTFSKGNNFSQQRKMIPIIRENQNLWKDGYFYSVVPILKDDKQIGYLVVVASLSEFYKKMLEYGLFIIFIIFLASVITGKFRKLLSTSILQPIAQLDSITTKILQTKDLNLEIPVYNQDEIGELAKNFKHMIDELNSYHNELNAQKDTLAYQANYDSLTKLPNRALFNDRLHQTIYTSQRNNKKFALLFIDLDEFKNVNDTFGHEYGDRLLQKVAVRLKSILRQTDTLARLGGDEFVVIMNDLTDYHAASVLAQKMLDILKIPVEIEHEEIFISCSIGISLYPKDATEAQELIKHADIAMYRAKHNGRNAYEFYVESMTQEILARLDMQSKLRIALEDRDFVVHYQPQYNMKNDTLIGFEALVRWQDKEKGLIFPGDFIPYAEEFGMVVGINRQVMEMAMIQAAKWHQAGVYFRRISVNISIEQVEDDNFVIFVKKLLLKTECRAEWFIFELVESQVMKNTETAIIVLQDLSDLGIEIAVDDFGTGYSSLAYLKHLPINELKIDRSFIMDTPQNSDDASIVKAIIAVGKNLNLDLIAEGVETEEQKEFLLSSGCERVQGYLYGRPMSSDDIDKKIFNLV</sequence>
<dbReference type="AlphaFoldDB" id="A0A7M1B840"/>
<protein>
    <submittedName>
        <fullName evidence="5">EAL domain-containing protein</fullName>
    </submittedName>
</protein>
<accession>A0A7M1B840</accession>
<dbReference type="Gene3D" id="3.20.20.450">
    <property type="entry name" value="EAL domain"/>
    <property type="match status" value="1"/>
</dbReference>
<dbReference type="InterPro" id="IPR000160">
    <property type="entry name" value="GGDEF_dom"/>
</dbReference>
<dbReference type="SMART" id="SM00304">
    <property type="entry name" value="HAMP"/>
    <property type="match status" value="1"/>
</dbReference>
<dbReference type="PROSITE" id="PS50887">
    <property type="entry name" value="GGDEF"/>
    <property type="match status" value="1"/>
</dbReference>
<feature type="domain" description="HAMP" evidence="3">
    <location>
        <begin position="156"/>
        <end position="209"/>
    </location>
</feature>
<dbReference type="RefSeq" id="WP_193111195.1">
    <property type="nucleotide sequence ID" value="NZ_CP041406.1"/>
</dbReference>
<feature type="transmembrane region" description="Helical" evidence="1">
    <location>
        <begin position="132"/>
        <end position="150"/>
    </location>
</feature>
<dbReference type="CDD" id="cd01949">
    <property type="entry name" value="GGDEF"/>
    <property type="match status" value="1"/>
</dbReference>
<keyword evidence="1" id="KW-0812">Transmembrane</keyword>
<dbReference type="SUPFAM" id="SSF141868">
    <property type="entry name" value="EAL domain-like"/>
    <property type="match status" value="1"/>
</dbReference>
<dbReference type="InterPro" id="IPR035919">
    <property type="entry name" value="EAL_sf"/>
</dbReference>
<proteinExistence type="predicted"/>
<dbReference type="PROSITE" id="PS50885">
    <property type="entry name" value="HAMP"/>
    <property type="match status" value="1"/>
</dbReference>
<dbReference type="CDD" id="cd01948">
    <property type="entry name" value="EAL"/>
    <property type="match status" value="1"/>
</dbReference>
<dbReference type="EMBL" id="CP041406">
    <property type="protein sequence ID" value="QOP44948.1"/>
    <property type="molecule type" value="Genomic_DNA"/>
</dbReference>
<keyword evidence="6" id="KW-1185">Reference proteome</keyword>
<evidence type="ECO:0000259" key="4">
    <source>
        <dbReference type="PROSITE" id="PS50887"/>
    </source>
</evidence>
<name>A0A7M1B840_9BACT</name>
<dbReference type="FunFam" id="3.30.70.270:FF:000001">
    <property type="entry name" value="Diguanylate cyclase domain protein"/>
    <property type="match status" value="1"/>
</dbReference>
<dbReference type="PROSITE" id="PS50883">
    <property type="entry name" value="EAL"/>
    <property type="match status" value="1"/>
</dbReference>
<dbReference type="GO" id="GO:0007165">
    <property type="term" value="P:signal transduction"/>
    <property type="evidence" value="ECO:0007669"/>
    <property type="project" value="InterPro"/>
</dbReference>
<gene>
    <name evidence="5" type="ORF">FM071_00995</name>
</gene>
<dbReference type="SUPFAM" id="SSF158472">
    <property type="entry name" value="HAMP domain-like"/>
    <property type="match status" value="1"/>
</dbReference>
<dbReference type="GO" id="GO:0016020">
    <property type="term" value="C:membrane"/>
    <property type="evidence" value="ECO:0007669"/>
    <property type="project" value="InterPro"/>
</dbReference>
<dbReference type="SMART" id="SM00052">
    <property type="entry name" value="EAL"/>
    <property type="match status" value="1"/>
</dbReference>
<dbReference type="Pfam" id="PF00672">
    <property type="entry name" value="HAMP"/>
    <property type="match status" value="1"/>
</dbReference>
<dbReference type="SUPFAM" id="SSF55073">
    <property type="entry name" value="Nucleotide cyclase"/>
    <property type="match status" value="1"/>
</dbReference>
<keyword evidence="1" id="KW-1133">Transmembrane helix</keyword>
<dbReference type="Pfam" id="PF00990">
    <property type="entry name" value="GGDEF"/>
    <property type="match status" value="1"/>
</dbReference>
<dbReference type="InterPro" id="IPR029787">
    <property type="entry name" value="Nucleotide_cyclase"/>
</dbReference>
<organism evidence="5 6">
    <name type="scientific">Sulfurimonas paralvinellae</name>
    <dbReference type="NCBI Taxonomy" id="317658"/>
    <lineage>
        <taxon>Bacteria</taxon>
        <taxon>Pseudomonadati</taxon>
        <taxon>Campylobacterota</taxon>
        <taxon>Epsilonproteobacteria</taxon>
        <taxon>Campylobacterales</taxon>
        <taxon>Sulfurimonadaceae</taxon>
        <taxon>Sulfurimonas</taxon>
    </lineage>
</organism>
<dbReference type="KEGG" id="spal:FM071_00995"/>
<dbReference type="Proteomes" id="UP000593580">
    <property type="component" value="Chromosome"/>
</dbReference>
<keyword evidence="1" id="KW-0472">Membrane</keyword>
<feature type="domain" description="GGDEF" evidence="4">
    <location>
        <begin position="252"/>
        <end position="385"/>
    </location>
</feature>
<dbReference type="InterPro" id="IPR043128">
    <property type="entry name" value="Rev_trsase/Diguanyl_cyclase"/>
</dbReference>